<evidence type="ECO:0000313" key="3">
    <source>
        <dbReference type="Proteomes" id="UP000321058"/>
    </source>
</evidence>
<comment type="caution">
    <text evidence="2">The sequence shown here is derived from an EMBL/GenBank/DDBJ whole genome shotgun (WGS) entry which is preliminary data.</text>
</comment>
<feature type="compositionally biased region" description="Polar residues" evidence="1">
    <location>
        <begin position="99"/>
        <end position="123"/>
    </location>
</feature>
<sequence length="139" mass="14567">MAARWVMAATLGLAIAGCNPLPRPDYVDVQQPASYRTEAGGVRVDNADYKLDNQGYRVNQDGERIGLIDVPAKTEGESSNAVAGYYISTTGAVAPGRVASTSDITAMPNPSNLPTPSQMPQQAPITPSPGNVPPPPGYR</sequence>
<dbReference type="AlphaFoldDB" id="A0A512NGM9"/>
<dbReference type="OrthoDB" id="7375773at2"/>
<reference evidence="2 3" key="1">
    <citation type="submission" date="2019-07" db="EMBL/GenBank/DDBJ databases">
        <title>Whole genome shotgun sequence of Reyranella soli NBRC 108950.</title>
        <authorList>
            <person name="Hosoyama A."/>
            <person name="Uohara A."/>
            <person name="Ohji S."/>
            <person name="Ichikawa N."/>
        </authorList>
    </citation>
    <scope>NUCLEOTIDE SEQUENCE [LARGE SCALE GENOMIC DNA]</scope>
    <source>
        <strain evidence="2 3">NBRC 108950</strain>
    </source>
</reference>
<evidence type="ECO:0000256" key="1">
    <source>
        <dbReference type="SAM" id="MobiDB-lite"/>
    </source>
</evidence>
<feature type="region of interest" description="Disordered" evidence="1">
    <location>
        <begin position="99"/>
        <end position="139"/>
    </location>
</feature>
<keyword evidence="3" id="KW-1185">Reference proteome</keyword>
<evidence type="ECO:0000313" key="2">
    <source>
        <dbReference type="EMBL" id="GEP58109.1"/>
    </source>
</evidence>
<dbReference type="PROSITE" id="PS51257">
    <property type="entry name" value="PROKAR_LIPOPROTEIN"/>
    <property type="match status" value="1"/>
</dbReference>
<evidence type="ECO:0008006" key="4">
    <source>
        <dbReference type="Google" id="ProtNLM"/>
    </source>
</evidence>
<dbReference type="Proteomes" id="UP000321058">
    <property type="component" value="Unassembled WGS sequence"/>
</dbReference>
<feature type="compositionally biased region" description="Pro residues" evidence="1">
    <location>
        <begin position="126"/>
        <end position="139"/>
    </location>
</feature>
<accession>A0A512NGM9</accession>
<protein>
    <recommendedName>
        <fullName evidence="4">Lipoprotein</fullName>
    </recommendedName>
</protein>
<name>A0A512NGM9_9HYPH</name>
<dbReference type="RefSeq" id="WP_147153031.1">
    <property type="nucleotide sequence ID" value="NZ_BKAJ01000094.1"/>
</dbReference>
<dbReference type="EMBL" id="BKAJ01000094">
    <property type="protein sequence ID" value="GEP58109.1"/>
    <property type="molecule type" value="Genomic_DNA"/>
</dbReference>
<proteinExistence type="predicted"/>
<gene>
    <name evidence="2" type="ORF">RSO01_52750</name>
</gene>
<organism evidence="2 3">
    <name type="scientific">Reyranella soli</name>
    <dbReference type="NCBI Taxonomy" id="1230389"/>
    <lineage>
        <taxon>Bacteria</taxon>
        <taxon>Pseudomonadati</taxon>
        <taxon>Pseudomonadota</taxon>
        <taxon>Alphaproteobacteria</taxon>
        <taxon>Hyphomicrobiales</taxon>
        <taxon>Reyranellaceae</taxon>
        <taxon>Reyranella</taxon>
    </lineage>
</organism>